<dbReference type="InterPro" id="IPR050654">
    <property type="entry name" value="AChE-related_enzymes"/>
</dbReference>
<dbReference type="PROSITE" id="PS00122">
    <property type="entry name" value="CARBOXYLESTERASE_B_1"/>
    <property type="match status" value="1"/>
</dbReference>
<evidence type="ECO:0000256" key="2">
    <source>
        <dbReference type="ARBA" id="ARBA00022801"/>
    </source>
</evidence>
<evidence type="ECO:0000256" key="4">
    <source>
        <dbReference type="SAM" id="Phobius"/>
    </source>
</evidence>
<name>A0A8I2ZI98_VERLO</name>
<feature type="transmembrane region" description="Helical" evidence="4">
    <location>
        <begin position="49"/>
        <end position="69"/>
    </location>
</feature>
<evidence type="ECO:0000313" key="6">
    <source>
        <dbReference type="EMBL" id="KAG7131022.1"/>
    </source>
</evidence>
<evidence type="ECO:0000259" key="5">
    <source>
        <dbReference type="Pfam" id="PF00135"/>
    </source>
</evidence>
<dbReference type="Proteomes" id="UP000689129">
    <property type="component" value="Unassembled WGS sequence"/>
</dbReference>
<sequence length="595" mass="64624">MTTLRKPLALLAIQFKRRPPGTGCTDGNSSPLSRKRTLLTKAHLRKCSYFFLPGVLFITISVILGLRFGRPSTTKNDNPSGLPETTVDLGYAQYVGNALPGGTRQYLGVRYALPPTGDRRWRAPEEPLPNQGRQQAKTYGAICYPIGLAYPADGHDEDCLFANIWAPSVGNSSTKLPVWVFIQGGGYSTLASWNWNGTDAVEKSGGKFLFINFNYRVGLFGFLAGGDVEADGNLNVGLLDQRRLLQWVQTHISKEQFGGDPNHVIIHGVSAGAGSVAMHLAAYGGRNDNLFVGAMAQSAFFPAQPHVSDLEYQFDRVLDDAGCRDAQDKMKCLRGTSMGTLQRANDISPFPGRIHAPHFYWTPCVDGDLLVDYPSLLFKTGNFVQVPVLFGVCNDEGSVFADEVETSADQTSYLLDQYPHLNATHQETLASLYPRQAPLPNHAPYFPSLSRAYGEATFSCPSASLLTAYSASSSPAWGYRFAVPDADNTAAGLGIPHVFDAPAVLGPGMLPTAASYYTYNAPVVPLVMAYFASFVRALDPNRHRAEGAPAWDTWGTTGSRVVFEGEGRMKVENAADNGMGERCAFWDGVAETTEQ</sequence>
<feature type="domain" description="Carboxylesterase type B" evidence="5">
    <location>
        <begin position="102"/>
        <end position="586"/>
    </location>
</feature>
<dbReference type="Pfam" id="PF00135">
    <property type="entry name" value="COesterase"/>
    <property type="match status" value="1"/>
</dbReference>
<comment type="similarity">
    <text evidence="1 3">Belongs to the type-B carboxylesterase/lipase family.</text>
</comment>
<protein>
    <recommendedName>
        <fullName evidence="3">Carboxylic ester hydrolase</fullName>
        <ecNumber evidence="3">3.1.1.-</ecNumber>
    </recommendedName>
</protein>
<comment type="caution">
    <text evidence="6">The sequence shown here is derived from an EMBL/GenBank/DDBJ whole genome shotgun (WGS) entry which is preliminary data.</text>
</comment>
<evidence type="ECO:0000256" key="1">
    <source>
        <dbReference type="ARBA" id="ARBA00005964"/>
    </source>
</evidence>
<evidence type="ECO:0000313" key="7">
    <source>
        <dbReference type="Proteomes" id="UP000689129"/>
    </source>
</evidence>
<keyword evidence="4" id="KW-1133">Transmembrane helix</keyword>
<accession>A0A8I2ZI98</accession>
<organism evidence="6 7">
    <name type="scientific">Verticillium longisporum</name>
    <name type="common">Verticillium dahliae var. longisporum</name>
    <dbReference type="NCBI Taxonomy" id="100787"/>
    <lineage>
        <taxon>Eukaryota</taxon>
        <taxon>Fungi</taxon>
        <taxon>Dikarya</taxon>
        <taxon>Ascomycota</taxon>
        <taxon>Pezizomycotina</taxon>
        <taxon>Sordariomycetes</taxon>
        <taxon>Hypocreomycetidae</taxon>
        <taxon>Glomerellales</taxon>
        <taxon>Plectosphaerellaceae</taxon>
        <taxon>Verticillium</taxon>
    </lineage>
</organism>
<evidence type="ECO:0000256" key="3">
    <source>
        <dbReference type="RuleBase" id="RU361235"/>
    </source>
</evidence>
<dbReference type="PANTHER" id="PTHR43918">
    <property type="entry name" value="ACETYLCHOLINESTERASE"/>
    <property type="match status" value="1"/>
</dbReference>
<dbReference type="OrthoDB" id="408631at2759"/>
<keyword evidence="4" id="KW-0812">Transmembrane</keyword>
<gene>
    <name evidence="6" type="ORF">HYQ45_010321</name>
</gene>
<proteinExistence type="inferred from homology"/>
<keyword evidence="4" id="KW-0472">Membrane</keyword>
<reference evidence="6" key="1">
    <citation type="journal article" date="2021" name="Mol. Plant Pathol.">
        <title>A 20-kb lineage-specific genomic region tames virulence in pathogenic amphidiploid Verticillium longisporum.</title>
        <authorList>
            <person name="Harting R."/>
            <person name="Starke J."/>
            <person name="Kusch H."/>
            <person name="Poggeler S."/>
            <person name="Maurus I."/>
            <person name="Schluter R."/>
            <person name="Landesfeind M."/>
            <person name="Bulla I."/>
            <person name="Nowrousian M."/>
            <person name="de Jonge R."/>
            <person name="Stahlhut G."/>
            <person name="Hoff K.J."/>
            <person name="Asshauer K.P."/>
            <person name="Thurmer A."/>
            <person name="Stanke M."/>
            <person name="Daniel R."/>
            <person name="Morgenstern B."/>
            <person name="Thomma B.P.H.J."/>
            <person name="Kronstad J.W."/>
            <person name="Braus-Stromeyer S.A."/>
            <person name="Braus G.H."/>
        </authorList>
    </citation>
    <scope>NUCLEOTIDE SEQUENCE</scope>
    <source>
        <strain evidence="6">Vl32</strain>
    </source>
</reference>
<keyword evidence="2 3" id="KW-0378">Hydrolase</keyword>
<dbReference type="PANTHER" id="PTHR43918:SF4">
    <property type="entry name" value="CARBOXYLIC ESTER HYDROLASE"/>
    <property type="match status" value="1"/>
</dbReference>
<dbReference type="InterPro" id="IPR019826">
    <property type="entry name" value="Carboxylesterase_B_AS"/>
</dbReference>
<dbReference type="EMBL" id="JAEMWZ010000215">
    <property type="protein sequence ID" value="KAG7131022.1"/>
    <property type="molecule type" value="Genomic_DNA"/>
</dbReference>
<dbReference type="AlphaFoldDB" id="A0A8I2ZI98"/>
<dbReference type="EC" id="3.1.1.-" evidence="3"/>
<dbReference type="GO" id="GO:0052689">
    <property type="term" value="F:carboxylic ester hydrolase activity"/>
    <property type="evidence" value="ECO:0007669"/>
    <property type="project" value="TreeGrafter"/>
</dbReference>
<dbReference type="InterPro" id="IPR002018">
    <property type="entry name" value="CarbesteraseB"/>
</dbReference>